<organism evidence="2 3">
    <name type="scientific">Thermonema lapsum</name>
    <dbReference type="NCBI Taxonomy" id="28195"/>
    <lineage>
        <taxon>Bacteria</taxon>
        <taxon>Pseudomonadati</taxon>
        <taxon>Bacteroidota</taxon>
        <taxon>Cytophagia</taxon>
        <taxon>Cytophagales</taxon>
        <taxon>Thermonemataceae</taxon>
        <taxon>Thermonema</taxon>
    </lineage>
</organism>
<dbReference type="GO" id="GO:0008233">
    <property type="term" value="F:peptidase activity"/>
    <property type="evidence" value="ECO:0007669"/>
    <property type="project" value="UniProtKB-KW"/>
</dbReference>
<protein>
    <submittedName>
        <fullName evidence="2">Transglutaminase-like putative cysteine protease</fullName>
    </submittedName>
</protein>
<dbReference type="PANTHER" id="PTHR33490">
    <property type="entry name" value="BLR5614 PROTEIN-RELATED"/>
    <property type="match status" value="1"/>
</dbReference>
<name>A0A846MSY0_9BACT</name>
<evidence type="ECO:0000313" key="3">
    <source>
        <dbReference type="Proteomes" id="UP000537126"/>
    </source>
</evidence>
<evidence type="ECO:0000313" key="2">
    <source>
        <dbReference type="EMBL" id="NIK74673.1"/>
    </source>
</evidence>
<dbReference type="Proteomes" id="UP000537126">
    <property type="component" value="Unassembled WGS sequence"/>
</dbReference>
<dbReference type="Pfam" id="PF01841">
    <property type="entry name" value="Transglut_core"/>
    <property type="match status" value="1"/>
</dbReference>
<dbReference type="InterPro" id="IPR002931">
    <property type="entry name" value="Transglutaminase-like"/>
</dbReference>
<sequence length="220" mass="25322">METYLSPTYFIDSNHPAVVAYTREVCGDEQDPLRCAVKLFYAIRDGWRYDPSVVSIKKEDLKASHVLSKDSGYCVEKAVLLAACARAAGIPSRLHFANVTNHIGTERIEKVLGTHVLVFHGYTELWLQEQWVAATPAFNRSLCEKLGVMPLEFDGTHDAVFQEYDPQAGKFMEYLHDYGSFHDLPYELMVSEWRRYYPHLFRKLHNKEVMVLTDKSPELD</sequence>
<accession>A0A846MSY0</accession>
<gene>
    <name evidence="2" type="ORF">FHS56_002202</name>
</gene>
<dbReference type="AlphaFoldDB" id="A0A846MSY0"/>
<dbReference type="EMBL" id="JAASRN010000004">
    <property type="protein sequence ID" value="NIK74673.1"/>
    <property type="molecule type" value="Genomic_DNA"/>
</dbReference>
<keyword evidence="2" id="KW-0645">Protease</keyword>
<keyword evidence="3" id="KW-1185">Reference proteome</keyword>
<dbReference type="RefSeq" id="WP_166920665.1">
    <property type="nucleotide sequence ID" value="NZ_JAASRN010000004.1"/>
</dbReference>
<dbReference type="Gene3D" id="3.10.620.30">
    <property type="match status" value="1"/>
</dbReference>
<dbReference type="InterPro" id="IPR038765">
    <property type="entry name" value="Papain-like_cys_pep_sf"/>
</dbReference>
<dbReference type="GO" id="GO:0006508">
    <property type="term" value="P:proteolysis"/>
    <property type="evidence" value="ECO:0007669"/>
    <property type="project" value="UniProtKB-KW"/>
</dbReference>
<comment type="caution">
    <text evidence="2">The sequence shown here is derived from an EMBL/GenBank/DDBJ whole genome shotgun (WGS) entry which is preliminary data.</text>
</comment>
<dbReference type="SUPFAM" id="SSF54001">
    <property type="entry name" value="Cysteine proteinases"/>
    <property type="match status" value="1"/>
</dbReference>
<keyword evidence="2" id="KW-0378">Hydrolase</keyword>
<feature type="domain" description="Transglutaminase-like" evidence="1">
    <location>
        <begin position="20"/>
        <end position="136"/>
    </location>
</feature>
<proteinExistence type="predicted"/>
<dbReference type="PANTHER" id="PTHR33490:SF3">
    <property type="entry name" value="CONSERVED INTEGRAL MEMBRANE PROTEIN"/>
    <property type="match status" value="1"/>
</dbReference>
<evidence type="ECO:0000259" key="1">
    <source>
        <dbReference type="Pfam" id="PF01841"/>
    </source>
</evidence>
<reference evidence="2 3" key="1">
    <citation type="submission" date="2020-03" db="EMBL/GenBank/DDBJ databases">
        <title>Genomic Encyclopedia of Type Strains, Phase IV (KMG-IV): sequencing the most valuable type-strain genomes for metagenomic binning, comparative biology and taxonomic classification.</title>
        <authorList>
            <person name="Goeker M."/>
        </authorList>
    </citation>
    <scope>NUCLEOTIDE SEQUENCE [LARGE SCALE GENOMIC DNA]</scope>
    <source>
        <strain evidence="2 3">DSM 5718</strain>
    </source>
</reference>